<organism evidence="1 2">
    <name type="scientific">Solidesulfovibrio carbinoliphilus subsp. oakridgensis</name>
    <dbReference type="NCBI Taxonomy" id="694327"/>
    <lineage>
        <taxon>Bacteria</taxon>
        <taxon>Pseudomonadati</taxon>
        <taxon>Thermodesulfobacteriota</taxon>
        <taxon>Desulfovibrionia</taxon>
        <taxon>Desulfovibrionales</taxon>
        <taxon>Desulfovibrionaceae</taxon>
        <taxon>Solidesulfovibrio</taxon>
    </lineage>
</organism>
<keyword evidence="2" id="KW-1185">Reference proteome</keyword>
<dbReference type="RefSeq" id="WP_009182534.1">
    <property type="nucleotide sequence ID" value="NZ_CM001368.1"/>
</dbReference>
<evidence type="ECO:0000313" key="2">
    <source>
        <dbReference type="Proteomes" id="UP000004662"/>
    </source>
</evidence>
<dbReference type="Pfam" id="PF16256">
    <property type="entry name" value="DUF4911"/>
    <property type="match status" value="1"/>
</dbReference>
<name>G7Q9R8_9BACT</name>
<dbReference type="HOGENOM" id="CLU_2315767_0_0_7"/>
<protein>
    <recommendedName>
        <fullName evidence="3">DUF4911 domain-containing protein</fullName>
    </recommendedName>
</protein>
<sequence>MRRRPRRQPPYVPPRTSARLYVRLLPRHVAMLRFLLEAEDNLALPTVVDRFAAVVRLTYAPDAAGRVEGFVRDLAAVCPEAAVCLRPADFGVANRSPLV</sequence>
<evidence type="ECO:0008006" key="3">
    <source>
        <dbReference type="Google" id="ProtNLM"/>
    </source>
</evidence>
<evidence type="ECO:0000313" key="1">
    <source>
        <dbReference type="EMBL" id="EHJ49184.1"/>
    </source>
</evidence>
<accession>G7Q9R8</accession>
<dbReference type="InterPro" id="IPR032587">
    <property type="entry name" value="DUF4911"/>
</dbReference>
<dbReference type="AlphaFoldDB" id="G7Q9R8"/>
<dbReference type="eggNOG" id="ENOG503181H">
    <property type="taxonomic scope" value="Bacteria"/>
</dbReference>
<proteinExistence type="predicted"/>
<dbReference type="STRING" id="694327.DFW101_3184"/>
<dbReference type="Proteomes" id="UP000004662">
    <property type="component" value="Chromosome"/>
</dbReference>
<reference evidence="2" key="1">
    <citation type="journal article" date="2015" name="Genome Announc.">
        <title>High-Quality Draft Genome Sequence of Desulfovibrio carbinoliphilus FW-101-2B, an Organic Acid-Oxidizing Sulfate-Reducing Bacterium Isolated from Uranium(VI)-Contaminated Groundwater.</title>
        <authorList>
            <person name="Ramsay B.D."/>
            <person name="Hwang C."/>
            <person name="Woo H.L."/>
            <person name="Carroll S.L."/>
            <person name="Lucas S."/>
            <person name="Han J."/>
            <person name="Lapidus A.L."/>
            <person name="Cheng J.F."/>
            <person name="Goodwin L.A."/>
            <person name="Pitluck S."/>
            <person name="Peters L."/>
            <person name="Chertkov O."/>
            <person name="Held B."/>
            <person name="Detter J.C."/>
            <person name="Han C.S."/>
            <person name="Tapia R."/>
            <person name="Land M.L."/>
            <person name="Hauser L.J."/>
            <person name="Kyrpides N.C."/>
            <person name="Ivanova N.N."/>
            <person name="Mikhailova N."/>
            <person name="Pagani I."/>
            <person name="Woyke T."/>
            <person name="Arkin A.P."/>
            <person name="Dehal P."/>
            <person name="Chivian D."/>
            <person name="Criddle C.S."/>
            <person name="Wu W."/>
            <person name="Chakraborty R."/>
            <person name="Hazen T.C."/>
            <person name="Fields M.W."/>
        </authorList>
    </citation>
    <scope>NUCLEOTIDE SEQUENCE [LARGE SCALE GENOMIC DNA]</scope>
    <source>
        <strain evidence="2">FW-101-2B</strain>
    </source>
</reference>
<dbReference type="EMBL" id="CM001368">
    <property type="protein sequence ID" value="EHJ49184.1"/>
    <property type="molecule type" value="Genomic_DNA"/>
</dbReference>
<dbReference type="OrthoDB" id="5472144at2"/>
<gene>
    <name evidence="1" type="ORF">DFW101_3184</name>
</gene>